<organism evidence="1 2">
    <name type="scientific">Caerostris extrusa</name>
    <name type="common">Bark spider</name>
    <name type="synonym">Caerostris bankana</name>
    <dbReference type="NCBI Taxonomy" id="172846"/>
    <lineage>
        <taxon>Eukaryota</taxon>
        <taxon>Metazoa</taxon>
        <taxon>Ecdysozoa</taxon>
        <taxon>Arthropoda</taxon>
        <taxon>Chelicerata</taxon>
        <taxon>Arachnida</taxon>
        <taxon>Araneae</taxon>
        <taxon>Araneomorphae</taxon>
        <taxon>Entelegynae</taxon>
        <taxon>Araneoidea</taxon>
        <taxon>Araneidae</taxon>
        <taxon>Caerostris</taxon>
    </lineage>
</organism>
<sequence>MLKLLYNSKTAKRFTALRHFFAGKITFPYSTSRLQQVLRLTVINGRVINNYFPTNRFLRCLISPRMTSSVDAVHSTRRIAAQFSKLREKYTGKWELRDGIFEDEASHGFDISLATEGNDHFYFSTPYVIQMAVHSPFHDSQSFYKFFHSTLHNFHKMYLRKTIKTLLPPPYPTNCTDYETLWRGRGGYGPLNKRCCIPIDAYLNFG</sequence>
<evidence type="ECO:0000313" key="2">
    <source>
        <dbReference type="Proteomes" id="UP001054945"/>
    </source>
</evidence>
<accession>A0AAV4SY92</accession>
<evidence type="ECO:0000313" key="1">
    <source>
        <dbReference type="EMBL" id="GIY37517.1"/>
    </source>
</evidence>
<comment type="caution">
    <text evidence="1">The sequence shown here is derived from an EMBL/GenBank/DDBJ whole genome shotgun (WGS) entry which is preliminary data.</text>
</comment>
<dbReference type="EMBL" id="BPLR01010178">
    <property type="protein sequence ID" value="GIY37517.1"/>
    <property type="molecule type" value="Genomic_DNA"/>
</dbReference>
<protein>
    <submittedName>
        <fullName evidence="1">Uncharacterized protein</fullName>
    </submittedName>
</protein>
<dbReference type="AlphaFoldDB" id="A0AAV4SY92"/>
<reference evidence="1 2" key="1">
    <citation type="submission" date="2021-06" db="EMBL/GenBank/DDBJ databases">
        <title>Caerostris extrusa draft genome.</title>
        <authorList>
            <person name="Kono N."/>
            <person name="Arakawa K."/>
        </authorList>
    </citation>
    <scope>NUCLEOTIDE SEQUENCE [LARGE SCALE GENOMIC DNA]</scope>
</reference>
<dbReference type="Proteomes" id="UP001054945">
    <property type="component" value="Unassembled WGS sequence"/>
</dbReference>
<gene>
    <name evidence="1" type="ORF">CEXT_744911</name>
</gene>
<proteinExistence type="predicted"/>
<name>A0AAV4SY92_CAEEX</name>
<keyword evidence="2" id="KW-1185">Reference proteome</keyword>